<organism evidence="1 2">
    <name type="scientific">Thermofilum pendens (strain DSM 2475 / Hrk 5)</name>
    <dbReference type="NCBI Taxonomy" id="368408"/>
    <lineage>
        <taxon>Archaea</taxon>
        <taxon>Thermoproteota</taxon>
        <taxon>Thermoprotei</taxon>
        <taxon>Thermofilales</taxon>
        <taxon>Thermofilaceae</taxon>
        <taxon>Thermofilum</taxon>
    </lineage>
</organism>
<gene>
    <name evidence="1" type="ordered locus">Tpen_0389</name>
</gene>
<dbReference type="Gene3D" id="3.30.1440.10">
    <property type="match status" value="1"/>
</dbReference>
<dbReference type="SUPFAM" id="SSF55282">
    <property type="entry name" value="RL5-like"/>
    <property type="match status" value="1"/>
</dbReference>
<dbReference type="EMBL" id="CP000505">
    <property type="protein sequence ID" value="ABL77798.1"/>
    <property type="molecule type" value="Genomic_DNA"/>
</dbReference>
<dbReference type="InterPro" id="IPR002739">
    <property type="entry name" value="PAB1135-like"/>
</dbReference>
<dbReference type="PANTHER" id="PTHR38816">
    <property type="entry name" value="EXOSOME SUBUNIT, DUF54 FAMILY-RELATED"/>
    <property type="match status" value="1"/>
</dbReference>
<dbReference type="PANTHER" id="PTHR38816:SF1">
    <property type="entry name" value="EXOSOME SUBUNIT"/>
    <property type="match status" value="1"/>
</dbReference>
<dbReference type="Proteomes" id="UP000000641">
    <property type="component" value="Chromosome"/>
</dbReference>
<dbReference type="AlphaFoldDB" id="A1RX68"/>
<evidence type="ECO:0008006" key="3">
    <source>
        <dbReference type="Google" id="ProtNLM"/>
    </source>
</evidence>
<proteinExistence type="predicted"/>
<reference evidence="2" key="1">
    <citation type="journal article" date="2008" name="J. Bacteriol.">
        <title>Genome sequence of Thermofilum pendens reveals an exceptional loss of biosynthetic pathways without genome reduction.</title>
        <authorList>
            <person name="Anderson I."/>
            <person name="Rodriguez J."/>
            <person name="Susanti D."/>
            <person name="Porat I."/>
            <person name="Reich C."/>
            <person name="Ulrich L.E."/>
            <person name="Elkins J.G."/>
            <person name="Mavromatis K."/>
            <person name="Lykidis A."/>
            <person name="Kim E."/>
            <person name="Thompson L.S."/>
            <person name="Nolan M."/>
            <person name="Land M."/>
            <person name="Copeland A."/>
            <person name="Lapidus A."/>
            <person name="Lucas S."/>
            <person name="Detter C."/>
            <person name="Zhulin I.B."/>
            <person name="Olsen G.J."/>
            <person name="Whitman W."/>
            <person name="Mukhopadhyay B."/>
            <person name="Bristow J."/>
            <person name="Kyrpides N."/>
        </authorList>
    </citation>
    <scope>NUCLEOTIDE SEQUENCE [LARGE SCALE GENOMIC DNA]</scope>
    <source>
        <strain evidence="2">DSM 2475 / Hrk 5</strain>
    </source>
</reference>
<sequence length="150" mass="17467">MLSLELSTFVHATEDEERVLQAVSNVLPERMRGSLEVYLSKNVVLGYHGNAITVMKFFIDEEVEAQEAFEHIVRRMEESDFNYFLDSLEDRFEHGRIYLRVDKQEAYLGNIRISEGDDVIRVTALLKPHLRKSEAVSRYLLSLRSKKTTQ</sequence>
<dbReference type="InterPro" id="IPR022803">
    <property type="entry name" value="Ribosomal_uL5_dom_sf"/>
</dbReference>
<dbReference type="KEGG" id="tpe:Tpen_0389"/>
<accession>A1RX68</accession>
<keyword evidence="2" id="KW-1185">Reference proteome</keyword>
<dbReference type="eggNOG" id="arCOG01042">
    <property type="taxonomic scope" value="Archaea"/>
</dbReference>
<evidence type="ECO:0000313" key="1">
    <source>
        <dbReference type="EMBL" id="ABL77798.1"/>
    </source>
</evidence>
<dbReference type="EnsemblBacteria" id="ABL77798">
    <property type="protein sequence ID" value="ABL77798"/>
    <property type="gene ID" value="Tpen_0389"/>
</dbReference>
<dbReference type="Pfam" id="PF01877">
    <property type="entry name" value="RNA_binding"/>
    <property type="match status" value="1"/>
</dbReference>
<dbReference type="STRING" id="368408.Tpen_0389"/>
<evidence type="ECO:0000313" key="2">
    <source>
        <dbReference type="Proteomes" id="UP000000641"/>
    </source>
</evidence>
<dbReference type="HOGENOM" id="CLU_131306_1_1_2"/>
<name>A1RX68_THEPD</name>
<protein>
    <recommendedName>
        <fullName evidence="3">Exosome protein</fullName>
    </recommendedName>
</protein>